<dbReference type="InterPro" id="IPR000477">
    <property type="entry name" value="RT_dom"/>
</dbReference>
<keyword evidence="12" id="KW-1185">Reference proteome</keyword>
<dbReference type="InterPro" id="IPR041588">
    <property type="entry name" value="Integrase_H2C2"/>
</dbReference>
<dbReference type="SUPFAM" id="SSF53098">
    <property type="entry name" value="Ribonuclease H-like"/>
    <property type="match status" value="1"/>
</dbReference>
<dbReference type="GO" id="GO:0003964">
    <property type="term" value="F:RNA-directed DNA polymerase activity"/>
    <property type="evidence" value="ECO:0007669"/>
    <property type="project" value="UniProtKB-KW"/>
</dbReference>
<name>A0AAW1KKW7_POPJA</name>
<dbReference type="Gene3D" id="3.30.420.10">
    <property type="entry name" value="Ribonuclease H-like superfamily/Ribonuclease H"/>
    <property type="match status" value="2"/>
</dbReference>
<dbReference type="FunFam" id="3.30.70.270:FF:000020">
    <property type="entry name" value="Transposon Tf2-6 polyprotein-like Protein"/>
    <property type="match status" value="1"/>
</dbReference>
<dbReference type="Pfam" id="PF00665">
    <property type="entry name" value="rve"/>
    <property type="match status" value="1"/>
</dbReference>
<feature type="domain" description="Integrase catalytic" evidence="10">
    <location>
        <begin position="766"/>
        <end position="924"/>
    </location>
</feature>
<dbReference type="PANTHER" id="PTHR37984">
    <property type="entry name" value="PROTEIN CBG26694"/>
    <property type="match status" value="1"/>
</dbReference>
<dbReference type="GO" id="GO:0016787">
    <property type="term" value="F:hydrolase activity"/>
    <property type="evidence" value="ECO:0007669"/>
    <property type="project" value="UniProtKB-KW"/>
</dbReference>
<dbReference type="SUPFAM" id="SSF56672">
    <property type="entry name" value="DNA/RNA polymerases"/>
    <property type="match status" value="2"/>
</dbReference>
<feature type="compositionally biased region" description="Pro residues" evidence="8">
    <location>
        <begin position="64"/>
        <end position="83"/>
    </location>
</feature>
<dbReference type="InterPro" id="IPR050951">
    <property type="entry name" value="Retrovirus_Pol_polyprotein"/>
</dbReference>
<dbReference type="GO" id="GO:0004519">
    <property type="term" value="F:endonuclease activity"/>
    <property type="evidence" value="ECO:0007669"/>
    <property type="project" value="UniProtKB-KW"/>
</dbReference>
<sequence>MSGSDRPPPTSRHHLGAPLAPGEQRRHGLRTWMPPRRDHRAPNHPFQQHAAAADHSRHRSGEATPPPAGPRPAADPPSPPPGVQTPDIDPEKLHLHLQDPDQQRTLRALLQEFSPVFEEGGTITTTSTTKHTIRLKDELPVRVQPYRYYRYNPEKKRIISNQVAEMLAAGVISPSHSEYSYNPEKKRIISNQVAEMLAAGVISPSHSEYSSPIVIVTKKDGKPRFCVDYRRLNDKTRSEASPLPPIQESLRDLGGARIFSTLDLRSGYWQIRMDASSKQYTAFATPDGAAYEFNVMPFGLKNAPTTFQKLMAQDVLVGYFRDFAIAYLDDIIIYSRDLQEHLRHLHQVLERLQRHGLRLNLEKCHFASTQLDYLGHVVTKEGNQPQTGHVNAIKAAATPTTRKSLRQFLGTVNWLRDYIPDASRIMAPLTDLLQVKTTFKWTESANAAFDALKTAASKPLFLYRPDLGKPFVLQTDASSIGAAAVLYQEEEGHRRIVSYSSLRFNKTEQRYHINEQECLAVIWAIRRYRPYLEDRPFLLRTDSKALSWLDGFRETKSKLMRWSLLLQEFQYTIEHVPGKDNQLPDALSRNPEDVTTPPALGEADRLVPRSNTTAPERRPDQVFLVQEEEPLLHAIQDAQQSDPQVQNIIRRLQAGTPDQEFSFSRGFVRYKNGPHHRIAVPRTAQPLVLHRYHDDSTAGHPGIEETSRVITQRFHWPTIRTDIAEYIRGCRLCNAFKRGPIQAAAPLRPHAPKQPFEAAAPLRPHAPKQPFEVLSVDLIGPLTESRSANRFGIVAMDIHSRWTEAQAARSTSAEVIIRFLDTIFQRFGYPMAILTDNGPQFTSVTWDAALRRWQCLHWTTPIYHPRANPVERRNQELKKGLRLQLEGKTPERWDEKLSQVLFNLRSRQNAATKLSPAKALFGYELRRPGEWRDPIPEEVQPQPQRTRAIHATERRYRERRYARPDVPMPIQPERRYRERRYARPDVPMPIQPKVGDLVMVRGRYSPGRPFAPRWMGPYPVVDTAGQTSLWVE</sequence>
<keyword evidence="3" id="KW-0548">Nucleotidyltransferase</keyword>
<evidence type="ECO:0000256" key="6">
    <source>
        <dbReference type="ARBA" id="ARBA00022801"/>
    </source>
</evidence>
<keyword evidence="2" id="KW-0808">Transferase</keyword>
<proteinExistence type="predicted"/>
<dbReference type="InterPro" id="IPR036397">
    <property type="entry name" value="RNaseH_sf"/>
</dbReference>
<gene>
    <name evidence="11" type="ORF">QE152_g22246</name>
</gene>
<dbReference type="InterPro" id="IPR001584">
    <property type="entry name" value="Integrase_cat-core"/>
</dbReference>
<dbReference type="Gene3D" id="3.10.10.10">
    <property type="entry name" value="HIV Type 1 Reverse Transcriptase, subunit A, domain 1"/>
    <property type="match status" value="2"/>
</dbReference>
<keyword evidence="6" id="KW-0378">Hydrolase</keyword>
<dbReference type="Pfam" id="PF00078">
    <property type="entry name" value="RVT_1"/>
    <property type="match status" value="1"/>
</dbReference>
<dbReference type="PANTHER" id="PTHR37984:SF5">
    <property type="entry name" value="PROTEIN NYNRIN-LIKE"/>
    <property type="match status" value="1"/>
</dbReference>
<dbReference type="PROSITE" id="PS50994">
    <property type="entry name" value="INTEGRASE"/>
    <property type="match status" value="1"/>
</dbReference>
<dbReference type="GO" id="GO:0042575">
    <property type="term" value="C:DNA polymerase complex"/>
    <property type="evidence" value="ECO:0007669"/>
    <property type="project" value="UniProtKB-ARBA"/>
</dbReference>
<feature type="region of interest" description="Disordered" evidence="8">
    <location>
        <begin position="580"/>
        <end position="618"/>
    </location>
</feature>
<feature type="region of interest" description="Disordered" evidence="8">
    <location>
        <begin position="1"/>
        <end position="89"/>
    </location>
</feature>
<evidence type="ECO:0000313" key="11">
    <source>
        <dbReference type="EMBL" id="KAK9720141.1"/>
    </source>
</evidence>
<dbReference type="FunFam" id="1.10.340.70:FF:000001">
    <property type="entry name" value="Retrovirus-related Pol polyprotein from transposon gypsy-like Protein"/>
    <property type="match status" value="1"/>
</dbReference>
<accession>A0AAW1KKW7</accession>
<evidence type="ECO:0000313" key="12">
    <source>
        <dbReference type="Proteomes" id="UP001458880"/>
    </source>
</evidence>
<dbReference type="AlphaFoldDB" id="A0AAW1KKW7"/>
<dbReference type="InterPro" id="IPR012337">
    <property type="entry name" value="RNaseH-like_sf"/>
</dbReference>
<dbReference type="InterPro" id="IPR043128">
    <property type="entry name" value="Rev_trsase/Diguanyl_cyclase"/>
</dbReference>
<evidence type="ECO:0000256" key="8">
    <source>
        <dbReference type="SAM" id="MobiDB-lite"/>
    </source>
</evidence>
<feature type="compositionally biased region" description="Pro residues" evidence="8">
    <location>
        <begin position="1"/>
        <end position="10"/>
    </location>
</feature>
<dbReference type="Pfam" id="PF17917">
    <property type="entry name" value="RT_RNaseH"/>
    <property type="match status" value="1"/>
</dbReference>
<evidence type="ECO:0000256" key="1">
    <source>
        <dbReference type="ARBA" id="ARBA00012493"/>
    </source>
</evidence>
<feature type="compositionally biased region" description="Basic and acidic residues" evidence="8">
    <location>
        <begin position="52"/>
        <end position="61"/>
    </location>
</feature>
<keyword evidence="4" id="KW-0540">Nuclease</keyword>
<dbReference type="Gene3D" id="1.10.340.70">
    <property type="match status" value="1"/>
</dbReference>
<dbReference type="Pfam" id="PF17921">
    <property type="entry name" value="Integrase_H2C2"/>
    <property type="match status" value="1"/>
</dbReference>
<dbReference type="EMBL" id="JASPKY010000213">
    <property type="protein sequence ID" value="KAK9720141.1"/>
    <property type="molecule type" value="Genomic_DNA"/>
</dbReference>
<dbReference type="Gene3D" id="3.30.70.270">
    <property type="match status" value="2"/>
</dbReference>
<keyword evidence="7" id="KW-0695">RNA-directed DNA polymerase</keyword>
<evidence type="ECO:0000256" key="7">
    <source>
        <dbReference type="ARBA" id="ARBA00022918"/>
    </source>
</evidence>
<dbReference type="Proteomes" id="UP001458880">
    <property type="component" value="Unassembled WGS sequence"/>
</dbReference>
<dbReference type="InterPro" id="IPR041373">
    <property type="entry name" value="RT_RNaseH"/>
</dbReference>
<dbReference type="InterPro" id="IPR043502">
    <property type="entry name" value="DNA/RNA_pol_sf"/>
</dbReference>
<dbReference type="GO" id="GO:0003676">
    <property type="term" value="F:nucleic acid binding"/>
    <property type="evidence" value="ECO:0007669"/>
    <property type="project" value="InterPro"/>
</dbReference>
<protein>
    <recommendedName>
        <fullName evidence="1">RNA-directed DNA polymerase</fullName>
        <ecNumber evidence="1">2.7.7.49</ecNumber>
    </recommendedName>
</protein>
<evidence type="ECO:0000256" key="3">
    <source>
        <dbReference type="ARBA" id="ARBA00022695"/>
    </source>
</evidence>
<dbReference type="CDD" id="cd01647">
    <property type="entry name" value="RT_LTR"/>
    <property type="match status" value="1"/>
</dbReference>
<evidence type="ECO:0000259" key="10">
    <source>
        <dbReference type="PROSITE" id="PS50994"/>
    </source>
</evidence>
<organism evidence="11 12">
    <name type="scientific">Popillia japonica</name>
    <name type="common">Japanese beetle</name>
    <dbReference type="NCBI Taxonomy" id="7064"/>
    <lineage>
        <taxon>Eukaryota</taxon>
        <taxon>Metazoa</taxon>
        <taxon>Ecdysozoa</taxon>
        <taxon>Arthropoda</taxon>
        <taxon>Hexapoda</taxon>
        <taxon>Insecta</taxon>
        <taxon>Pterygota</taxon>
        <taxon>Neoptera</taxon>
        <taxon>Endopterygota</taxon>
        <taxon>Coleoptera</taxon>
        <taxon>Polyphaga</taxon>
        <taxon>Scarabaeiformia</taxon>
        <taxon>Scarabaeidae</taxon>
        <taxon>Rutelinae</taxon>
        <taxon>Popillia</taxon>
    </lineage>
</organism>
<evidence type="ECO:0000256" key="4">
    <source>
        <dbReference type="ARBA" id="ARBA00022722"/>
    </source>
</evidence>
<comment type="caution">
    <text evidence="11">The sequence shown here is derived from an EMBL/GenBank/DDBJ whole genome shotgun (WGS) entry which is preliminary data.</text>
</comment>
<feature type="domain" description="Reverse transcriptase" evidence="9">
    <location>
        <begin position="197"/>
        <end position="378"/>
    </location>
</feature>
<keyword evidence="5" id="KW-0255">Endonuclease</keyword>
<evidence type="ECO:0000256" key="5">
    <source>
        <dbReference type="ARBA" id="ARBA00022759"/>
    </source>
</evidence>
<dbReference type="PROSITE" id="PS50878">
    <property type="entry name" value="RT_POL"/>
    <property type="match status" value="1"/>
</dbReference>
<dbReference type="EC" id="2.7.7.49" evidence="1"/>
<dbReference type="CDD" id="cd09274">
    <property type="entry name" value="RNase_HI_RT_Ty3"/>
    <property type="match status" value="1"/>
</dbReference>
<evidence type="ECO:0000256" key="2">
    <source>
        <dbReference type="ARBA" id="ARBA00022679"/>
    </source>
</evidence>
<evidence type="ECO:0000259" key="9">
    <source>
        <dbReference type="PROSITE" id="PS50878"/>
    </source>
</evidence>
<dbReference type="GO" id="GO:0015074">
    <property type="term" value="P:DNA integration"/>
    <property type="evidence" value="ECO:0007669"/>
    <property type="project" value="InterPro"/>
</dbReference>
<reference evidence="11 12" key="1">
    <citation type="journal article" date="2024" name="BMC Genomics">
        <title>De novo assembly and annotation of Popillia japonica's genome with initial clues to its potential as an invasive pest.</title>
        <authorList>
            <person name="Cucini C."/>
            <person name="Boschi S."/>
            <person name="Funari R."/>
            <person name="Cardaioli E."/>
            <person name="Iannotti N."/>
            <person name="Marturano G."/>
            <person name="Paoli F."/>
            <person name="Bruttini M."/>
            <person name="Carapelli A."/>
            <person name="Frati F."/>
            <person name="Nardi F."/>
        </authorList>
    </citation>
    <scope>NUCLEOTIDE SEQUENCE [LARGE SCALE GENOMIC DNA]</scope>
    <source>
        <strain evidence="11">DMR45628</strain>
    </source>
</reference>